<dbReference type="RefSeq" id="WP_090051502.1">
    <property type="nucleotide sequence ID" value="NZ_FNCC01000008.1"/>
</dbReference>
<evidence type="ECO:0000313" key="6">
    <source>
        <dbReference type="EMBL" id="SDG49096.1"/>
    </source>
</evidence>
<dbReference type="Gene3D" id="3.40.50.20">
    <property type="match status" value="1"/>
</dbReference>
<dbReference type="EMBL" id="FNCC01000008">
    <property type="protein sequence ID" value="SDG49096.1"/>
    <property type="molecule type" value="Genomic_DNA"/>
</dbReference>
<dbReference type="OrthoDB" id="150319at2"/>
<evidence type="ECO:0000256" key="3">
    <source>
        <dbReference type="ARBA" id="ARBA00022840"/>
    </source>
</evidence>
<accession>A0A1G7UNL0</accession>
<gene>
    <name evidence="6" type="ORF">SAMN05216553_108317</name>
</gene>
<keyword evidence="3 4" id="KW-0067">ATP-binding</keyword>
<dbReference type="AlphaFoldDB" id="A0A1G7UNL0"/>
<dbReference type="PROSITE" id="PS50975">
    <property type="entry name" value="ATP_GRASP"/>
    <property type="match status" value="1"/>
</dbReference>
<dbReference type="PANTHER" id="PTHR43585:SF2">
    <property type="entry name" value="ATP-GRASP ENZYME FSQD"/>
    <property type="match status" value="1"/>
</dbReference>
<reference evidence="7" key="1">
    <citation type="submission" date="2016-10" db="EMBL/GenBank/DDBJ databases">
        <authorList>
            <person name="Varghese N."/>
            <person name="Submissions S."/>
        </authorList>
    </citation>
    <scope>NUCLEOTIDE SEQUENCE [LARGE SCALE GENOMIC DNA]</scope>
    <source>
        <strain evidence="7">CGMCC 4.3506</strain>
    </source>
</reference>
<dbReference type="PANTHER" id="PTHR43585">
    <property type="entry name" value="FUMIPYRROLE BIOSYNTHESIS PROTEIN C"/>
    <property type="match status" value="1"/>
</dbReference>
<dbReference type="InterPro" id="IPR013815">
    <property type="entry name" value="ATP_grasp_subdomain_1"/>
</dbReference>
<evidence type="ECO:0000256" key="4">
    <source>
        <dbReference type="PROSITE-ProRule" id="PRU00409"/>
    </source>
</evidence>
<proteinExistence type="predicted"/>
<sequence length="414" mass="44773">MSALIIHRNPFEPFPYRDWLSGYDEDVVVLAARDRIVGAGEEVPADHLGLTHLEVVPDFLDEELLFERALALAKKFEVSDVVALHEGDVLAAARVREELGLPGPWAEDTVPYRDKVVMKRMLAAAGVEVAPHAEVTTADEVWAFAETHGFPVVVKEIAGFNAIGLRILAGREPLELDGRALVEKFVPGGMCHVDGLVVGGRIVLSWASQYQYSLSSFGADPGARVDLTLDVTDPLSARLLEVAERSVAALRVSDRHLDHAFHAEVFHTPDDRLVVCEIAARPGGAKIRDVGVAIFGINTGEYALRAQLGLTLPLLAGTIAGGPLPVPARMSGQVLMMKRPGLVEALPPALPEPWVSRFWRYADVGDVIPPAAGSADFLLAAVATGADRAEAESRLRALGTRFEEQTRIFEEATR</sequence>
<evidence type="ECO:0000256" key="1">
    <source>
        <dbReference type="ARBA" id="ARBA00022598"/>
    </source>
</evidence>
<feature type="domain" description="ATP-grasp" evidence="5">
    <location>
        <begin position="119"/>
        <end position="308"/>
    </location>
</feature>
<evidence type="ECO:0000256" key="2">
    <source>
        <dbReference type="ARBA" id="ARBA00022741"/>
    </source>
</evidence>
<protein>
    <submittedName>
        <fullName evidence="6">Biotin carboxylase</fullName>
    </submittedName>
</protein>
<dbReference type="InterPro" id="IPR011761">
    <property type="entry name" value="ATP-grasp"/>
</dbReference>
<dbReference type="Proteomes" id="UP000199623">
    <property type="component" value="Unassembled WGS sequence"/>
</dbReference>
<name>A0A1G7UNL0_9PSEU</name>
<dbReference type="GO" id="GO:0016874">
    <property type="term" value="F:ligase activity"/>
    <property type="evidence" value="ECO:0007669"/>
    <property type="project" value="UniProtKB-KW"/>
</dbReference>
<keyword evidence="1" id="KW-0436">Ligase</keyword>
<organism evidence="6 7">
    <name type="scientific">Lentzea fradiae</name>
    <dbReference type="NCBI Taxonomy" id="200378"/>
    <lineage>
        <taxon>Bacteria</taxon>
        <taxon>Bacillati</taxon>
        <taxon>Actinomycetota</taxon>
        <taxon>Actinomycetes</taxon>
        <taxon>Pseudonocardiales</taxon>
        <taxon>Pseudonocardiaceae</taxon>
        <taxon>Lentzea</taxon>
    </lineage>
</organism>
<dbReference type="Gene3D" id="3.30.470.20">
    <property type="entry name" value="ATP-grasp fold, B domain"/>
    <property type="match status" value="1"/>
</dbReference>
<dbReference type="Gene3D" id="3.30.1490.20">
    <property type="entry name" value="ATP-grasp fold, A domain"/>
    <property type="match status" value="1"/>
</dbReference>
<keyword evidence="2 4" id="KW-0547">Nucleotide-binding</keyword>
<evidence type="ECO:0000259" key="5">
    <source>
        <dbReference type="PROSITE" id="PS50975"/>
    </source>
</evidence>
<evidence type="ECO:0000313" key="7">
    <source>
        <dbReference type="Proteomes" id="UP000199623"/>
    </source>
</evidence>
<dbReference type="InterPro" id="IPR052032">
    <property type="entry name" value="ATP-dep_AA_Ligase"/>
</dbReference>
<dbReference type="GO" id="GO:0005524">
    <property type="term" value="F:ATP binding"/>
    <property type="evidence" value="ECO:0007669"/>
    <property type="project" value="UniProtKB-UniRule"/>
</dbReference>
<keyword evidence="7" id="KW-1185">Reference proteome</keyword>
<dbReference type="STRING" id="200378.SAMN05216553_108317"/>
<dbReference type="GO" id="GO:0046872">
    <property type="term" value="F:metal ion binding"/>
    <property type="evidence" value="ECO:0007669"/>
    <property type="project" value="InterPro"/>
</dbReference>
<dbReference type="SUPFAM" id="SSF56059">
    <property type="entry name" value="Glutathione synthetase ATP-binding domain-like"/>
    <property type="match status" value="1"/>
</dbReference>
<dbReference type="InterPro" id="IPR005479">
    <property type="entry name" value="CPAse_ATP-bd"/>
</dbReference>
<dbReference type="Pfam" id="PF02786">
    <property type="entry name" value="CPSase_L_D2"/>
    <property type="match status" value="1"/>
</dbReference>